<dbReference type="eggNOG" id="KOG3542">
    <property type="taxonomic scope" value="Eukaryota"/>
</dbReference>
<dbReference type="PROSITE" id="PS50009">
    <property type="entry name" value="RASGEF_CAT"/>
    <property type="match status" value="1"/>
</dbReference>
<dbReference type="Pfam" id="PF00617">
    <property type="entry name" value="RasGEF"/>
    <property type="match status" value="1"/>
</dbReference>
<dbReference type="GO" id="GO:0005085">
    <property type="term" value="F:guanyl-nucleotide exchange factor activity"/>
    <property type="evidence" value="ECO:0007669"/>
    <property type="project" value="UniProtKB-KW"/>
</dbReference>
<dbReference type="PANTHER" id="PTHR23113">
    <property type="entry name" value="GUANINE NUCLEOTIDE EXCHANGE FACTOR"/>
    <property type="match status" value="1"/>
</dbReference>
<dbReference type="SUPFAM" id="SSF48366">
    <property type="entry name" value="Ras GEF"/>
    <property type="match status" value="1"/>
</dbReference>
<reference evidence="5 6" key="1">
    <citation type="submission" date="2011-02" db="EMBL/GenBank/DDBJ databases">
        <title>The Genome Sequence of Sphaeroforma arctica JP610.</title>
        <authorList>
            <consortium name="The Broad Institute Genome Sequencing Platform"/>
            <person name="Russ C."/>
            <person name="Cuomo C."/>
            <person name="Young S.K."/>
            <person name="Zeng Q."/>
            <person name="Gargeya S."/>
            <person name="Alvarado L."/>
            <person name="Berlin A."/>
            <person name="Chapman S.B."/>
            <person name="Chen Z."/>
            <person name="Freedman E."/>
            <person name="Gellesch M."/>
            <person name="Goldberg J."/>
            <person name="Griggs A."/>
            <person name="Gujja S."/>
            <person name="Heilman E."/>
            <person name="Heiman D."/>
            <person name="Howarth C."/>
            <person name="Mehta T."/>
            <person name="Neiman D."/>
            <person name="Pearson M."/>
            <person name="Roberts A."/>
            <person name="Saif S."/>
            <person name="Shea T."/>
            <person name="Shenoy N."/>
            <person name="Sisk P."/>
            <person name="Stolte C."/>
            <person name="Sykes S."/>
            <person name="White J."/>
            <person name="Yandava C."/>
            <person name="Burger G."/>
            <person name="Gray M.W."/>
            <person name="Holland P.W.H."/>
            <person name="King N."/>
            <person name="Lang F.B.F."/>
            <person name="Roger A.J."/>
            <person name="Ruiz-Trillo I."/>
            <person name="Haas B."/>
            <person name="Nusbaum C."/>
            <person name="Birren B."/>
        </authorList>
    </citation>
    <scope>NUCLEOTIDE SEQUENCE [LARGE SCALE GENOMIC DNA]</scope>
    <source>
        <strain evidence="5 6">JP610</strain>
    </source>
</reference>
<evidence type="ECO:0000313" key="5">
    <source>
        <dbReference type="EMBL" id="KNC76625.1"/>
    </source>
</evidence>
<dbReference type="GeneID" id="25911387"/>
<protein>
    <recommendedName>
        <fullName evidence="4">Ras-GEF domain-containing protein</fullName>
    </recommendedName>
</protein>
<dbReference type="AlphaFoldDB" id="A0A0L0FIQ4"/>
<dbReference type="OrthoDB" id="546434at2759"/>
<proteinExistence type="predicted"/>
<dbReference type="GO" id="GO:0007265">
    <property type="term" value="P:Ras protein signal transduction"/>
    <property type="evidence" value="ECO:0007669"/>
    <property type="project" value="TreeGrafter"/>
</dbReference>
<dbReference type="EMBL" id="KQ243022">
    <property type="protein sequence ID" value="KNC76625.1"/>
    <property type="molecule type" value="Genomic_DNA"/>
</dbReference>
<evidence type="ECO:0000256" key="2">
    <source>
        <dbReference type="PROSITE-ProRule" id="PRU00168"/>
    </source>
</evidence>
<dbReference type="Gene3D" id="1.10.840.10">
    <property type="entry name" value="Ras guanine-nucleotide exchange factors catalytic domain"/>
    <property type="match status" value="1"/>
</dbReference>
<feature type="domain" description="Ras-GEF" evidence="4">
    <location>
        <begin position="517"/>
        <end position="673"/>
    </location>
</feature>
<feature type="region of interest" description="Disordered" evidence="3">
    <location>
        <begin position="244"/>
        <end position="305"/>
    </location>
</feature>
<dbReference type="GO" id="GO:0005886">
    <property type="term" value="C:plasma membrane"/>
    <property type="evidence" value="ECO:0007669"/>
    <property type="project" value="TreeGrafter"/>
</dbReference>
<feature type="compositionally biased region" description="Basic and acidic residues" evidence="3">
    <location>
        <begin position="474"/>
        <end position="492"/>
    </location>
</feature>
<evidence type="ECO:0000256" key="1">
    <source>
        <dbReference type="ARBA" id="ARBA00022658"/>
    </source>
</evidence>
<dbReference type="RefSeq" id="XP_014150527.1">
    <property type="nucleotide sequence ID" value="XM_014295052.1"/>
</dbReference>
<name>A0A0L0FIQ4_9EUKA</name>
<feature type="compositionally biased region" description="Polar residues" evidence="3">
    <location>
        <begin position="79"/>
        <end position="88"/>
    </location>
</feature>
<evidence type="ECO:0000256" key="3">
    <source>
        <dbReference type="SAM" id="MobiDB-lite"/>
    </source>
</evidence>
<dbReference type="Proteomes" id="UP000054560">
    <property type="component" value="Unassembled WGS sequence"/>
</dbReference>
<dbReference type="InterPro" id="IPR001895">
    <property type="entry name" value="RASGEF_cat_dom"/>
</dbReference>
<dbReference type="InterPro" id="IPR023578">
    <property type="entry name" value="Ras_GEF_dom_sf"/>
</dbReference>
<keyword evidence="1 2" id="KW-0344">Guanine-nucleotide releasing factor</keyword>
<feature type="compositionally biased region" description="Polar residues" evidence="3">
    <location>
        <begin position="269"/>
        <end position="297"/>
    </location>
</feature>
<feature type="compositionally biased region" description="Polar residues" evidence="3">
    <location>
        <begin position="434"/>
        <end position="449"/>
    </location>
</feature>
<feature type="region of interest" description="Disordered" evidence="3">
    <location>
        <begin position="69"/>
        <end position="90"/>
    </location>
</feature>
<sequence length="673" mass="74234">MEKVLTIRRLQTVESASPMVSRSLRSVGSSSSVDCSLTCVPEMVPNPHTAPSKMSESVIFKKDVPHLADPRQAHRRSHSTTSIDSSQAGLLDAAHPSSTVYGRSALSATDSLRTAQHGHAHSHTDVRPESLAMAVNSICASDRSSSIAQNVDSPRKITSRRIRNALLSPRIFNRANSTDETHLDVSGKGLLSATVSDKTMKSQPRNSETITLGNLFRPRSRTSSLDHKRAHALAASMISDYEPMAMKNDKAPSKNAKSWRRTMGRNRSDTGTGKYQTNSSSKTDLRTDVSSTSYENSSTHRRDLRSTSDTFISISRDDISSTNLYDDTADRIDDRGKLHSKSGIVTAYSGNLSSDFKESNTKNVDGGGRSSSVKFDTRFITDDDCGNIEDGSSRNYRNNSYSNLASSDSFGQNNQGESIIYESNAKPLGKKSLSGPTPQNQMAAPQATSKVAMFRQKSDIRSVGGALSKSRSMLARDGRGQSKDKEKDKDKDKLDLFAKRSRALTAGSHLGLGLNEKVTSVLKKLMYNEEIGLDLFQDRDPLTDRLEVGMGNRYADAPQLNEFIYRFNYESYWVATEICTLGDDSRTQARYIAKFLAIAKRCIELRNYYGAFAIMGGLRFPPVRSLREAWKLVPPSVISDIKNFEATYMNPRSNMKIYRNAVPSPGDLPALPF</sequence>
<dbReference type="InterPro" id="IPR008937">
    <property type="entry name" value="Ras-like_GEF"/>
</dbReference>
<keyword evidence="6" id="KW-1185">Reference proteome</keyword>
<gene>
    <name evidence="5" type="ORF">SARC_10883</name>
</gene>
<dbReference type="STRING" id="667725.A0A0L0FIQ4"/>
<feature type="non-terminal residue" evidence="5">
    <location>
        <position position="673"/>
    </location>
</feature>
<dbReference type="PANTHER" id="PTHR23113:SF99">
    <property type="entry name" value="RASGEF DOMAIN-CONTAINING PROTEIN"/>
    <property type="match status" value="1"/>
</dbReference>
<evidence type="ECO:0000313" key="6">
    <source>
        <dbReference type="Proteomes" id="UP000054560"/>
    </source>
</evidence>
<accession>A0A0L0FIQ4</accession>
<evidence type="ECO:0000259" key="4">
    <source>
        <dbReference type="PROSITE" id="PS50009"/>
    </source>
</evidence>
<feature type="region of interest" description="Disordered" evidence="3">
    <location>
        <begin position="427"/>
        <end position="492"/>
    </location>
</feature>
<organism evidence="5 6">
    <name type="scientific">Sphaeroforma arctica JP610</name>
    <dbReference type="NCBI Taxonomy" id="667725"/>
    <lineage>
        <taxon>Eukaryota</taxon>
        <taxon>Ichthyosporea</taxon>
        <taxon>Ichthyophonida</taxon>
        <taxon>Sphaeroforma</taxon>
    </lineage>
</organism>
<dbReference type="InterPro" id="IPR036964">
    <property type="entry name" value="RASGEF_cat_dom_sf"/>
</dbReference>